<sequence>MGSEGNPGGDMEKGETEDVSNPSNHSHQIHQMSSTSPSSESPLRKPPYVQHNVVPYPSRPSLGTTSSPLRFAPTGHQVPPANLPMVSVSGTNYIASSPSLQHLVARQHLEMLSS</sequence>
<reference evidence="2 3" key="1">
    <citation type="journal article" date="2020" name="Mol. Plant">
        <title>The Chromosome-Based Rubber Tree Genome Provides New Insights into Spurge Genome Evolution and Rubber Biosynthesis.</title>
        <authorList>
            <person name="Liu J."/>
            <person name="Shi C."/>
            <person name="Shi C.C."/>
            <person name="Li W."/>
            <person name="Zhang Q.J."/>
            <person name="Zhang Y."/>
            <person name="Li K."/>
            <person name="Lu H.F."/>
            <person name="Shi C."/>
            <person name="Zhu S.T."/>
            <person name="Xiao Z.Y."/>
            <person name="Nan H."/>
            <person name="Yue Y."/>
            <person name="Zhu X.G."/>
            <person name="Wu Y."/>
            <person name="Hong X.N."/>
            <person name="Fan G.Y."/>
            <person name="Tong Y."/>
            <person name="Zhang D."/>
            <person name="Mao C.L."/>
            <person name="Liu Y.L."/>
            <person name="Hao S.J."/>
            <person name="Liu W.Q."/>
            <person name="Lv M.Q."/>
            <person name="Zhang H.B."/>
            <person name="Liu Y."/>
            <person name="Hu-Tang G.R."/>
            <person name="Wang J.P."/>
            <person name="Wang J.H."/>
            <person name="Sun Y.H."/>
            <person name="Ni S.B."/>
            <person name="Chen W.B."/>
            <person name="Zhang X.C."/>
            <person name="Jiao Y.N."/>
            <person name="Eichler E.E."/>
            <person name="Li G.H."/>
            <person name="Liu X."/>
            <person name="Gao L.Z."/>
        </authorList>
    </citation>
    <scope>NUCLEOTIDE SEQUENCE [LARGE SCALE GENOMIC DNA]</scope>
    <source>
        <strain evidence="3">cv. GT1</strain>
        <tissue evidence="2">Leaf</tissue>
    </source>
</reference>
<gene>
    <name evidence="2" type="ORF">GH714_022120</name>
</gene>
<keyword evidence="3" id="KW-1185">Reference proteome</keyword>
<dbReference type="EMBL" id="JAAGAX010000006">
    <property type="protein sequence ID" value="KAF2311371.1"/>
    <property type="molecule type" value="Genomic_DNA"/>
</dbReference>
<feature type="compositionally biased region" description="Polar residues" evidence="1">
    <location>
        <begin position="19"/>
        <end position="32"/>
    </location>
</feature>
<evidence type="ECO:0000256" key="1">
    <source>
        <dbReference type="SAM" id="MobiDB-lite"/>
    </source>
</evidence>
<evidence type="ECO:0000313" key="2">
    <source>
        <dbReference type="EMBL" id="KAF2311371.1"/>
    </source>
</evidence>
<organism evidence="2 3">
    <name type="scientific">Hevea brasiliensis</name>
    <name type="common">Para rubber tree</name>
    <name type="synonym">Siphonia brasiliensis</name>
    <dbReference type="NCBI Taxonomy" id="3981"/>
    <lineage>
        <taxon>Eukaryota</taxon>
        <taxon>Viridiplantae</taxon>
        <taxon>Streptophyta</taxon>
        <taxon>Embryophyta</taxon>
        <taxon>Tracheophyta</taxon>
        <taxon>Spermatophyta</taxon>
        <taxon>Magnoliopsida</taxon>
        <taxon>eudicotyledons</taxon>
        <taxon>Gunneridae</taxon>
        <taxon>Pentapetalae</taxon>
        <taxon>rosids</taxon>
        <taxon>fabids</taxon>
        <taxon>Malpighiales</taxon>
        <taxon>Euphorbiaceae</taxon>
        <taxon>Crotonoideae</taxon>
        <taxon>Micrandreae</taxon>
        <taxon>Hevea</taxon>
    </lineage>
</organism>
<feature type="region of interest" description="Disordered" evidence="1">
    <location>
        <begin position="1"/>
        <end position="80"/>
    </location>
</feature>
<accession>A0A6A6MC85</accession>
<dbReference type="PANTHER" id="PTHR36764:SF1">
    <property type="entry name" value="TRNA (ILE)-LYSIDINE SYNTHASE"/>
    <property type="match status" value="1"/>
</dbReference>
<protein>
    <submittedName>
        <fullName evidence="2">Uncharacterized protein</fullName>
    </submittedName>
</protein>
<proteinExistence type="predicted"/>
<dbReference type="Proteomes" id="UP000467840">
    <property type="component" value="Chromosome 14"/>
</dbReference>
<dbReference type="GO" id="GO:0009507">
    <property type="term" value="C:chloroplast"/>
    <property type="evidence" value="ECO:0007669"/>
    <property type="project" value="TreeGrafter"/>
</dbReference>
<dbReference type="AlphaFoldDB" id="A0A6A6MC85"/>
<dbReference type="PANTHER" id="PTHR36764">
    <property type="entry name" value="TRNA (ILE)-LYSIDINE SYNTHASE"/>
    <property type="match status" value="1"/>
</dbReference>
<evidence type="ECO:0000313" key="3">
    <source>
        <dbReference type="Proteomes" id="UP000467840"/>
    </source>
</evidence>
<name>A0A6A6MC85_HEVBR</name>
<comment type="caution">
    <text evidence="2">The sequence shown here is derived from an EMBL/GenBank/DDBJ whole genome shotgun (WGS) entry which is preliminary data.</text>
</comment>